<sequence length="389" mass="42061">MSRHSRTRGTAQSPAKKPLIMLVGMGDLSAKVLTMLLADPATDRVVLAGRDTETIRRRGNLALFTATNLGRHGSVDTVHMDLRNVEATAETLARVRPDIVFMGGSLQSWRVITQLPKQTFEELDEAQFGPWLPMHLTLNHLLMRAVRESGVETRVVNAAFPDAVGPVLDKVGLAPTIGVGNVANIVPALTHGAAHLLGEHPADVELRLVAQHYFSHYVPRFGDAGKGAYHLDVRVDGGDTRAEIDHHALFAQLDHRLKRLGGIDGQLLTASSAVRVLHGMATDSGVLAHAPAPGGLPGGYPVRVHRDGGTLDLPDGLTREEAVRLNEDCQRADGIDRIDDDGTVHFTEAEMSVMNRLLGYDCPSMKLGDCADWADELGRKYAAFAAGFR</sequence>
<name>A0ABU2Z8L0_9ACTN</name>
<dbReference type="EMBL" id="JAVRFJ010000040">
    <property type="protein sequence ID" value="MDT0572629.1"/>
    <property type="molecule type" value="Genomic_DNA"/>
</dbReference>
<evidence type="ECO:0000313" key="2">
    <source>
        <dbReference type="Proteomes" id="UP001180737"/>
    </source>
</evidence>
<organism evidence="1 2">
    <name type="scientific">Streptomyces gottesmaniae</name>
    <dbReference type="NCBI Taxonomy" id="3075518"/>
    <lineage>
        <taxon>Bacteria</taxon>
        <taxon>Bacillati</taxon>
        <taxon>Actinomycetota</taxon>
        <taxon>Actinomycetes</taxon>
        <taxon>Kitasatosporales</taxon>
        <taxon>Streptomycetaceae</taxon>
        <taxon>Streptomyces</taxon>
    </lineage>
</organism>
<gene>
    <name evidence="1" type="ORF">RM704_35075</name>
</gene>
<keyword evidence="2" id="KW-1185">Reference proteome</keyword>
<reference evidence="1" key="1">
    <citation type="submission" date="2024-05" db="EMBL/GenBank/DDBJ databases">
        <title>30 novel species of actinomycetes from the DSMZ collection.</title>
        <authorList>
            <person name="Nouioui I."/>
        </authorList>
    </citation>
    <scope>NUCLEOTIDE SEQUENCE</scope>
    <source>
        <strain evidence="1">DSM 3412</strain>
    </source>
</reference>
<dbReference type="InterPro" id="IPR036291">
    <property type="entry name" value="NAD(P)-bd_dom_sf"/>
</dbReference>
<dbReference type="RefSeq" id="WP_052146081.1">
    <property type="nucleotide sequence ID" value="NZ_JAVRFJ010000040.1"/>
</dbReference>
<accession>A0ABU2Z8L0</accession>
<comment type="caution">
    <text evidence="1">The sequence shown here is derived from an EMBL/GenBank/DDBJ whole genome shotgun (WGS) entry which is preliminary data.</text>
</comment>
<proteinExistence type="predicted"/>
<evidence type="ECO:0008006" key="3">
    <source>
        <dbReference type="Google" id="ProtNLM"/>
    </source>
</evidence>
<protein>
    <recommendedName>
        <fullName evidence="3">Saccharopine dehydrogenase NADP binding domain-containing protein</fullName>
    </recommendedName>
</protein>
<dbReference type="SUPFAM" id="SSF51735">
    <property type="entry name" value="NAD(P)-binding Rossmann-fold domains"/>
    <property type="match status" value="1"/>
</dbReference>
<evidence type="ECO:0000313" key="1">
    <source>
        <dbReference type="EMBL" id="MDT0572629.1"/>
    </source>
</evidence>
<dbReference type="Proteomes" id="UP001180737">
    <property type="component" value="Unassembled WGS sequence"/>
</dbReference>